<dbReference type="Gene3D" id="3.40.1580.10">
    <property type="entry name" value="SMI1/KNR4-like"/>
    <property type="match status" value="1"/>
</dbReference>
<keyword evidence="3" id="KW-1185">Reference proteome</keyword>
<dbReference type="InterPro" id="IPR037883">
    <property type="entry name" value="Knr4/Smi1-like_sf"/>
</dbReference>
<dbReference type="SUPFAM" id="SSF160631">
    <property type="entry name" value="SMI1/KNR4-like"/>
    <property type="match status" value="1"/>
</dbReference>
<dbReference type="EMBL" id="JAGEOK010000014">
    <property type="protein sequence ID" value="MBO2440303.1"/>
    <property type="molecule type" value="Genomic_DNA"/>
</dbReference>
<proteinExistence type="predicted"/>
<dbReference type="InterPro" id="IPR018958">
    <property type="entry name" value="Knr4/Smi1-like_dom"/>
</dbReference>
<organism evidence="2 3">
    <name type="scientific">Actinomadura nitritigenes</name>
    <dbReference type="NCBI Taxonomy" id="134602"/>
    <lineage>
        <taxon>Bacteria</taxon>
        <taxon>Bacillati</taxon>
        <taxon>Actinomycetota</taxon>
        <taxon>Actinomycetes</taxon>
        <taxon>Streptosporangiales</taxon>
        <taxon>Thermomonosporaceae</taxon>
        <taxon>Actinomadura</taxon>
    </lineage>
</organism>
<dbReference type="SMART" id="SM00860">
    <property type="entry name" value="SMI1_KNR4"/>
    <property type="match status" value="1"/>
</dbReference>
<accession>A0ABS3R3T8</accession>
<dbReference type="Pfam" id="PF09346">
    <property type="entry name" value="SMI1_KNR4"/>
    <property type="match status" value="1"/>
</dbReference>
<evidence type="ECO:0000313" key="3">
    <source>
        <dbReference type="Proteomes" id="UP000666915"/>
    </source>
</evidence>
<reference evidence="2 3" key="1">
    <citation type="submission" date="2021-03" db="EMBL/GenBank/DDBJ databases">
        <authorList>
            <person name="Kanchanasin P."/>
            <person name="Saeng-In P."/>
            <person name="Phongsopitanun W."/>
            <person name="Yuki M."/>
            <person name="Kudo T."/>
            <person name="Ohkuma M."/>
            <person name="Tanasupawat S."/>
        </authorList>
    </citation>
    <scope>NUCLEOTIDE SEQUENCE [LARGE SCALE GENOMIC DNA]</scope>
    <source>
        <strain evidence="2 3">L46</strain>
    </source>
</reference>
<gene>
    <name evidence="2" type="ORF">J4557_22505</name>
</gene>
<comment type="caution">
    <text evidence="2">The sequence shown here is derived from an EMBL/GenBank/DDBJ whole genome shotgun (WGS) entry which is preliminary data.</text>
</comment>
<protein>
    <submittedName>
        <fullName evidence="2">SMI1/KNR4 family protein</fullName>
    </submittedName>
</protein>
<dbReference type="Proteomes" id="UP000666915">
    <property type="component" value="Unassembled WGS sequence"/>
</dbReference>
<evidence type="ECO:0000313" key="2">
    <source>
        <dbReference type="EMBL" id="MBO2440303.1"/>
    </source>
</evidence>
<name>A0ABS3R3T8_9ACTN</name>
<evidence type="ECO:0000259" key="1">
    <source>
        <dbReference type="SMART" id="SM00860"/>
    </source>
</evidence>
<feature type="domain" description="Knr4/Smi1-like" evidence="1">
    <location>
        <begin position="26"/>
        <end position="160"/>
    </location>
</feature>
<sequence>MRAMAPFGDVKASFWGTGDHGVQPPLVTGAIEEAEGLLEVRLPPALLDLLRVQNGGPVADAWNAFPTDQPNSWSPTHVPLAELFGIGRREGTLSLLDTPYLVQEWDLPSPTVLLSGDGHYWIALDYRANGRQGEPSVAWIDADLETALWLAADFRSFVQGLVPAAS</sequence>